<evidence type="ECO:0000313" key="2">
    <source>
        <dbReference type="EMBL" id="KAK0746016.1"/>
    </source>
</evidence>
<dbReference type="Gene3D" id="3.30.1130.10">
    <property type="match status" value="1"/>
</dbReference>
<sequence>MKNVPLLTTNGNLILSPPTPLPLPLTKQHRFINSHDQKSQPSSDLTETLIYLKKKSHQPQPATTQPPLTMPPLTPSTPHLTLLSAGEPPSSVSLRNLATTTSLLPDAWNRPRKLQPLLLSASIWLQHPFPTTSAADALSPSDTVHYGNLAKALLAALPSTSSGEGMWIGGLVCDVLYPALTGETLPGEPEGKREVGALLDLQGGGVRYLSVTARLPKASLLGSGVSFTLSVAPGAGKYATALAVEGVRVPVLVGVNENERGGGRWWRRR</sequence>
<evidence type="ECO:0000313" key="3">
    <source>
        <dbReference type="Proteomes" id="UP001172155"/>
    </source>
</evidence>
<dbReference type="GO" id="GO:0046656">
    <property type="term" value="P:folic acid biosynthetic process"/>
    <property type="evidence" value="ECO:0007669"/>
    <property type="project" value="UniProtKB-KW"/>
</dbReference>
<keyword evidence="1" id="KW-0289">Folate biosynthesis</keyword>
<evidence type="ECO:0000256" key="1">
    <source>
        <dbReference type="ARBA" id="ARBA00022909"/>
    </source>
</evidence>
<protein>
    <submittedName>
        <fullName evidence="2">Uncharacterized protein</fullName>
    </submittedName>
</protein>
<dbReference type="EMBL" id="JAUKUD010000004">
    <property type="protein sequence ID" value="KAK0746016.1"/>
    <property type="molecule type" value="Genomic_DNA"/>
</dbReference>
<dbReference type="AlphaFoldDB" id="A0AA40EV89"/>
<proteinExistence type="predicted"/>
<comment type="caution">
    <text evidence="2">The sequence shown here is derived from an EMBL/GenBank/DDBJ whole genome shotgun (WGS) entry which is preliminary data.</text>
</comment>
<name>A0AA40EV89_9PEZI</name>
<dbReference type="InterPro" id="IPR043133">
    <property type="entry name" value="GTP-CH-I_C/QueF"/>
</dbReference>
<organism evidence="2 3">
    <name type="scientific">Schizothecium vesticola</name>
    <dbReference type="NCBI Taxonomy" id="314040"/>
    <lineage>
        <taxon>Eukaryota</taxon>
        <taxon>Fungi</taxon>
        <taxon>Dikarya</taxon>
        <taxon>Ascomycota</taxon>
        <taxon>Pezizomycotina</taxon>
        <taxon>Sordariomycetes</taxon>
        <taxon>Sordariomycetidae</taxon>
        <taxon>Sordariales</taxon>
        <taxon>Schizotheciaceae</taxon>
        <taxon>Schizothecium</taxon>
    </lineage>
</organism>
<reference evidence="2" key="1">
    <citation type="submission" date="2023-06" db="EMBL/GenBank/DDBJ databases">
        <title>Genome-scale phylogeny and comparative genomics of the fungal order Sordariales.</title>
        <authorList>
            <consortium name="Lawrence Berkeley National Laboratory"/>
            <person name="Hensen N."/>
            <person name="Bonometti L."/>
            <person name="Westerberg I."/>
            <person name="Brannstrom I.O."/>
            <person name="Guillou S."/>
            <person name="Cros-Aarteil S."/>
            <person name="Calhoun S."/>
            <person name="Haridas S."/>
            <person name="Kuo A."/>
            <person name="Mondo S."/>
            <person name="Pangilinan J."/>
            <person name="Riley R."/>
            <person name="LaButti K."/>
            <person name="Andreopoulos B."/>
            <person name="Lipzen A."/>
            <person name="Chen C."/>
            <person name="Yanf M."/>
            <person name="Daum C."/>
            <person name="Ng V."/>
            <person name="Clum A."/>
            <person name="Steindorff A."/>
            <person name="Ohm R."/>
            <person name="Martin F."/>
            <person name="Silar P."/>
            <person name="Natvig D."/>
            <person name="Lalanne C."/>
            <person name="Gautier V."/>
            <person name="Ament-velasquez S.L."/>
            <person name="Kruys A."/>
            <person name="Hutchinson M.I."/>
            <person name="Powell A.J."/>
            <person name="Barry K."/>
            <person name="Miller A.N."/>
            <person name="Grigoriev I.V."/>
            <person name="Debuchy R."/>
            <person name="Gladieux P."/>
            <person name="Thoren M.H."/>
            <person name="Johannesson H."/>
        </authorList>
    </citation>
    <scope>NUCLEOTIDE SEQUENCE</scope>
    <source>
        <strain evidence="2">SMH3187-1</strain>
    </source>
</reference>
<accession>A0AA40EV89</accession>
<dbReference type="Proteomes" id="UP001172155">
    <property type="component" value="Unassembled WGS sequence"/>
</dbReference>
<gene>
    <name evidence="2" type="ORF">B0T18DRAFT_141649</name>
</gene>
<keyword evidence="3" id="KW-1185">Reference proteome</keyword>